<sequence>MRCLELLFVFQVTQVYTLMRRDDVFMFDKDFSETFLPANQISEDYDVLPSARHRVYAYRPSKFRVSFNAALCYGLNHTIVVSFMEHWADAVRIPPPLMMKNSFVLSKNSDDDAKGAIPLAITKFPYSVTGYTQGAQVFSAAEKFTMITGHFYVRITRNEVQFIVLSTTADTGDVFEKTQLAINFTKSSPRYIALFGTNMQHCPVFISGLVPD</sequence>
<evidence type="ECO:0000313" key="2">
    <source>
        <dbReference type="Proteomes" id="UP001303046"/>
    </source>
</evidence>
<proteinExistence type="predicted"/>
<organism evidence="1 2">
    <name type="scientific">Necator americanus</name>
    <name type="common">Human hookworm</name>
    <dbReference type="NCBI Taxonomy" id="51031"/>
    <lineage>
        <taxon>Eukaryota</taxon>
        <taxon>Metazoa</taxon>
        <taxon>Ecdysozoa</taxon>
        <taxon>Nematoda</taxon>
        <taxon>Chromadorea</taxon>
        <taxon>Rhabditida</taxon>
        <taxon>Rhabditina</taxon>
        <taxon>Rhabditomorpha</taxon>
        <taxon>Strongyloidea</taxon>
        <taxon>Ancylostomatidae</taxon>
        <taxon>Bunostominae</taxon>
        <taxon>Necator</taxon>
    </lineage>
</organism>
<reference evidence="1 2" key="1">
    <citation type="submission" date="2023-08" db="EMBL/GenBank/DDBJ databases">
        <title>A Necator americanus chromosomal reference genome.</title>
        <authorList>
            <person name="Ilik V."/>
            <person name="Petrzelkova K.J."/>
            <person name="Pardy F."/>
            <person name="Fuh T."/>
            <person name="Niatou-Singa F.S."/>
            <person name="Gouil Q."/>
            <person name="Baker L."/>
            <person name="Ritchie M.E."/>
            <person name="Jex A.R."/>
            <person name="Gazzola D."/>
            <person name="Li H."/>
            <person name="Toshio Fujiwara R."/>
            <person name="Zhan B."/>
            <person name="Aroian R.V."/>
            <person name="Pafco B."/>
            <person name="Schwarz E.M."/>
        </authorList>
    </citation>
    <scope>NUCLEOTIDE SEQUENCE [LARGE SCALE GENOMIC DNA]</scope>
    <source>
        <strain evidence="1 2">Aroian</strain>
        <tissue evidence="1">Whole animal</tissue>
    </source>
</reference>
<dbReference type="EMBL" id="JAVFWL010000003">
    <property type="protein sequence ID" value="KAK6742264.1"/>
    <property type="molecule type" value="Genomic_DNA"/>
</dbReference>
<accession>A0ABR1CVA6</accession>
<name>A0ABR1CVA6_NECAM</name>
<evidence type="ECO:0000313" key="1">
    <source>
        <dbReference type="EMBL" id="KAK6742264.1"/>
    </source>
</evidence>
<gene>
    <name evidence="1" type="primary">Necator_chrIII.g10634</name>
    <name evidence="1" type="ORF">RB195_009869</name>
</gene>
<dbReference type="Proteomes" id="UP001303046">
    <property type="component" value="Unassembled WGS sequence"/>
</dbReference>
<keyword evidence="2" id="KW-1185">Reference proteome</keyword>
<comment type="caution">
    <text evidence="1">The sequence shown here is derived from an EMBL/GenBank/DDBJ whole genome shotgun (WGS) entry which is preliminary data.</text>
</comment>
<protein>
    <submittedName>
        <fullName evidence="1">Uncharacterized protein</fullName>
    </submittedName>
</protein>